<dbReference type="Proteomes" id="UP001200642">
    <property type="component" value="Unassembled WGS sequence"/>
</dbReference>
<sequence>MKKSILFLSTILCAFSMQGQIVTPAPSPGAHLEQKVGLTDVAIDYSRPSMKGRTIFGNLVPYEKVWRTGANANTTISFSTDVSVDGQTLKKGTYALYTKPGEESWEVYFYSDTDNGGLPQSWDDSKVVAKVSAKVYPMPINVETFTISLDNLTNDSAVLGILWEKTYVGVKFDVPTDATVMNNINRVMGGPTAADYYAAAVYYMDSGKDIEQAKKWIDRSAAMTEKPAFWQLRQQSLIYAKAGDRKGAIETAKKSLAAAKVAGNADYVKMNEDSLREWGAN</sequence>
<keyword evidence="1" id="KW-0732">Signal</keyword>
<evidence type="ECO:0000313" key="3">
    <source>
        <dbReference type="Proteomes" id="UP001200642"/>
    </source>
</evidence>
<evidence type="ECO:0000256" key="1">
    <source>
        <dbReference type="SAM" id="SignalP"/>
    </source>
</evidence>
<feature type="chain" id="PRO_5042161852" evidence="1">
    <location>
        <begin position="20"/>
        <end position="281"/>
    </location>
</feature>
<dbReference type="EMBL" id="JAIRBC010000023">
    <property type="protein sequence ID" value="MCG2462027.1"/>
    <property type="molecule type" value="Genomic_DNA"/>
</dbReference>
<dbReference type="AlphaFoldDB" id="A0AAE3EVX7"/>
<keyword evidence="3" id="KW-1185">Reference proteome</keyword>
<proteinExistence type="predicted"/>
<protein>
    <submittedName>
        <fullName evidence="2">DUF2911 domain-containing protein</fullName>
    </submittedName>
</protein>
<dbReference type="RefSeq" id="WP_317903168.1">
    <property type="nucleotide sequence ID" value="NZ_JAIRBC010000023.1"/>
</dbReference>
<accession>A0AAE3EVX7</accession>
<reference evidence="2" key="1">
    <citation type="submission" date="2023-02" db="EMBL/GenBank/DDBJ databases">
        <title>Genome of Flavobacteriaceae gen. nov. sp. strain F89.</title>
        <authorList>
            <person name="Wang Y."/>
        </authorList>
    </citation>
    <scope>NUCLEOTIDE SEQUENCE</scope>
    <source>
        <strain evidence="2">F89</strain>
    </source>
</reference>
<name>A0AAE3EVX7_9FLAO</name>
<dbReference type="Pfam" id="PF11138">
    <property type="entry name" value="DUF2911"/>
    <property type="match status" value="1"/>
</dbReference>
<gene>
    <name evidence="2" type="ORF">K8352_14805</name>
</gene>
<organism evidence="2 3">
    <name type="scientific">Cerina litoralis</name>
    <dbReference type="NCBI Taxonomy" id="2874477"/>
    <lineage>
        <taxon>Bacteria</taxon>
        <taxon>Pseudomonadati</taxon>
        <taxon>Bacteroidota</taxon>
        <taxon>Flavobacteriia</taxon>
        <taxon>Flavobacteriales</taxon>
        <taxon>Flavobacteriaceae</taxon>
        <taxon>Cerina</taxon>
    </lineage>
</organism>
<dbReference type="InterPro" id="IPR021314">
    <property type="entry name" value="DUF2911"/>
</dbReference>
<evidence type="ECO:0000313" key="2">
    <source>
        <dbReference type="EMBL" id="MCG2462027.1"/>
    </source>
</evidence>
<feature type="signal peptide" evidence="1">
    <location>
        <begin position="1"/>
        <end position="19"/>
    </location>
</feature>
<comment type="caution">
    <text evidence="2">The sequence shown here is derived from an EMBL/GenBank/DDBJ whole genome shotgun (WGS) entry which is preliminary data.</text>
</comment>